<reference evidence="4" key="1">
    <citation type="submission" date="2023-06" db="EMBL/GenBank/DDBJ databases">
        <title>Uncultivated large filamentous bacteria from sulfidic sediments reveal new species and different genomic features in energy metabolism and defense.</title>
        <authorList>
            <person name="Fonseca A."/>
        </authorList>
    </citation>
    <scope>NUCLEOTIDE SEQUENCE</scope>
    <source>
        <strain evidence="4">HSG4</strain>
    </source>
</reference>
<sequence>MQKIPILIAMLLALTLTPIVSSADGSKRVIDVHKDSIKDLENARQELESARAEIQTLHQQVAKDAKKIDNLRQSARKTDRQIKALVEQMAKLTDAVSVSNGKVGIGTTSPRVKLDINGDVKAKNSLSITGSIFPHVEIVNYTGIGGQEPILIMKNYGGTHKAPKATKKGTLGTIIYGGHNGEEEVQSARIAVRSTGNFSPWNHPVRMDFQVGGDTPCCGIRRMSIDGKSGNVGIGTKNPQYKLHVAGKIKGELVSPSDQRHKQNIQTLDGSLAKLAQLRGVRFNWKEDTEEKQIGLVAQEVEKVFPELVSTDSEGYKSIAYGKLTAVLIEAVKELQQSCQE</sequence>
<name>A0ABT7VRA5_9GAMM</name>
<dbReference type="InterPro" id="IPR030392">
    <property type="entry name" value="S74_ICA"/>
</dbReference>
<dbReference type="Pfam" id="PF13884">
    <property type="entry name" value="Peptidase_S74"/>
    <property type="match status" value="1"/>
</dbReference>
<dbReference type="Gene3D" id="1.10.10.10">
    <property type="entry name" value="Winged helix-like DNA-binding domain superfamily/Winged helix DNA-binding domain"/>
    <property type="match status" value="1"/>
</dbReference>
<evidence type="ECO:0000259" key="3">
    <source>
        <dbReference type="PROSITE" id="PS51688"/>
    </source>
</evidence>
<accession>A0ABT7VRA5</accession>
<dbReference type="PROSITE" id="PS51688">
    <property type="entry name" value="ICA"/>
    <property type="match status" value="1"/>
</dbReference>
<keyword evidence="1" id="KW-0175">Coiled coil</keyword>
<feature type="domain" description="Peptidase S74" evidence="3">
    <location>
        <begin position="257"/>
        <end position="341"/>
    </location>
</feature>
<dbReference type="InterPro" id="IPR051577">
    <property type="entry name" value="MRF-like"/>
</dbReference>
<comment type="caution">
    <text evidence="4">The sequence shown here is derived from an EMBL/GenBank/DDBJ whole genome shotgun (WGS) entry which is preliminary data.</text>
</comment>
<evidence type="ECO:0000256" key="1">
    <source>
        <dbReference type="SAM" id="Coils"/>
    </source>
</evidence>
<feature type="chain" id="PRO_5046587717" evidence="2">
    <location>
        <begin position="23"/>
        <end position="341"/>
    </location>
</feature>
<protein>
    <submittedName>
        <fullName evidence="4">Tail fiber domain-containing protein</fullName>
    </submittedName>
</protein>
<dbReference type="PANTHER" id="PTHR13029:SF18">
    <property type="entry name" value="MYELIN REGULATORY FACTOR HOMOLOG 1"/>
    <property type="match status" value="1"/>
</dbReference>
<evidence type="ECO:0000313" key="5">
    <source>
        <dbReference type="Proteomes" id="UP001171945"/>
    </source>
</evidence>
<dbReference type="InterPro" id="IPR036388">
    <property type="entry name" value="WH-like_DNA-bd_sf"/>
</dbReference>
<dbReference type="PANTHER" id="PTHR13029">
    <property type="match status" value="1"/>
</dbReference>
<proteinExistence type="predicted"/>
<feature type="coiled-coil region" evidence="1">
    <location>
        <begin position="30"/>
        <end position="95"/>
    </location>
</feature>
<gene>
    <name evidence="4" type="ORF">QUF54_01730</name>
</gene>
<keyword evidence="2" id="KW-0732">Signal</keyword>
<dbReference type="Proteomes" id="UP001171945">
    <property type="component" value="Unassembled WGS sequence"/>
</dbReference>
<feature type="signal peptide" evidence="2">
    <location>
        <begin position="1"/>
        <end position="22"/>
    </location>
</feature>
<keyword evidence="5" id="KW-1185">Reference proteome</keyword>
<evidence type="ECO:0000256" key="2">
    <source>
        <dbReference type="SAM" id="SignalP"/>
    </source>
</evidence>
<dbReference type="EMBL" id="JAUCGM010000046">
    <property type="protein sequence ID" value="MDM8562053.1"/>
    <property type="molecule type" value="Genomic_DNA"/>
</dbReference>
<evidence type="ECO:0000313" key="4">
    <source>
        <dbReference type="EMBL" id="MDM8562053.1"/>
    </source>
</evidence>
<organism evidence="4 5">
    <name type="scientific">Candidatus Marithioploca araucensis</name>
    <dbReference type="NCBI Taxonomy" id="70273"/>
    <lineage>
        <taxon>Bacteria</taxon>
        <taxon>Pseudomonadati</taxon>
        <taxon>Pseudomonadota</taxon>
        <taxon>Gammaproteobacteria</taxon>
        <taxon>Thiotrichales</taxon>
        <taxon>Thiotrichaceae</taxon>
        <taxon>Candidatus Marithioploca</taxon>
    </lineage>
</organism>